<protein>
    <submittedName>
        <fullName evidence="1">Uncharacterized protein</fullName>
    </submittedName>
</protein>
<proteinExistence type="predicted"/>
<sequence>MVDKAKPREQHPLFVFFRYGRAGWQRKRTQSPKESNPSCWATLLGFPRTRTNKTCSKKHD</sequence>
<dbReference type="EMBL" id="QSBY01000010">
    <property type="protein sequence ID" value="RHW69268.1"/>
    <property type="molecule type" value="Genomic_DNA"/>
</dbReference>
<organism evidence="1 2">
    <name type="scientific">Trypanosoma brucei equiperdum</name>
    <dbReference type="NCBI Taxonomy" id="630700"/>
    <lineage>
        <taxon>Eukaryota</taxon>
        <taxon>Discoba</taxon>
        <taxon>Euglenozoa</taxon>
        <taxon>Kinetoplastea</taxon>
        <taxon>Metakinetoplastina</taxon>
        <taxon>Trypanosomatida</taxon>
        <taxon>Trypanosomatidae</taxon>
        <taxon>Trypanosoma</taxon>
    </lineage>
</organism>
<dbReference type="Proteomes" id="UP000266743">
    <property type="component" value="Chromosome 10"/>
</dbReference>
<evidence type="ECO:0000313" key="1">
    <source>
        <dbReference type="EMBL" id="RHW69268.1"/>
    </source>
</evidence>
<evidence type="ECO:0000313" key="2">
    <source>
        <dbReference type="Proteomes" id="UP000266743"/>
    </source>
</evidence>
<comment type="caution">
    <text evidence="1">The sequence shown here is derived from an EMBL/GenBank/DDBJ whole genome shotgun (WGS) entry which is preliminary data.</text>
</comment>
<reference evidence="1 2" key="1">
    <citation type="submission" date="2018-09" db="EMBL/GenBank/DDBJ databases">
        <title>whole genome sequence of T. equiperdum IVM-t1 strain.</title>
        <authorList>
            <person name="Suganuma K."/>
        </authorList>
    </citation>
    <scope>NUCLEOTIDE SEQUENCE [LARGE SCALE GENOMIC DNA]</scope>
    <source>
        <strain evidence="1 2">IVM-t1</strain>
    </source>
</reference>
<name>A0A3L6KZP4_9TRYP</name>
<gene>
    <name evidence="1" type="ORF">DPX39_100049300</name>
</gene>
<dbReference type="AlphaFoldDB" id="A0A3L6KZP4"/>
<accession>A0A3L6KZP4</accession>